<dbReference type="NCBIfam" id="NF046037">
    <property type="entry name" value="carphisopro"/>
    <property type="match status" value="1"/>
</dbReference>
<sequence>MTLPTESLTPTIADHDVPLRPITLYDVIKDCGGPNAVADLLSVSPSTVTDWTRRGRIPDSDLRLEGGTNYSDQLAEMQREGTLSAAVIRRLGRRL</sequence>
<reference evidence="1 2" key="1">
    <citation type="submission" date="2018-12" db="EMBL/GenBank/DDBJ databases">
        <title>three novel Halomonas strain isolated from plants.</title>
        <authorList>
            <person name="Sun C."/>
        </authorList>
    </citation>
    <scope>NUCLEOTIDE SEQUENCE [LARGE SCALE GENOMIC DNA]</scope>
    <source>
        <strain evidence="1 2">RC</strain>
    </source>
</reference>
<dbReference type="OrthoDB" id="2062347at2"/>
<accession>A0A3S0ZBU6</accession>
<gene>
    <name evidence="1" type="ORF">ELY37_16625</name>
</gene>
<dbReference type="Gene3D" id="1.10.260.40">
    <property type="entry name" value="lambda repressor-like DNA-binding domains"/>
    <property type="match status" value="1"/>
</dbReference>
<protein>
    <submittedName>
        <fullName evidence="1">Uncharacterized protein</fullName>
    </submittedName>
</protein>
<dbReference type="InterPro" id="IPR010982">
    <property type="entry name" value="Lambda_DNA-bd_dom_sf"/>
</dbReference>
<organism evidence="1 2">
    <name type="scientific">Vreelandella populi</name>
    <dbReference type="NCBI Taxonomy" id="2498858"/>
    <lineage>
        <taxon>Bacteria</taxon>
        <taxon>Pseudomonadati</taxon>
        <taxon>Pseudomonadota</taxon>
        <taxon>Gammaproteobacteria</taxon>
        <taxon>Oceanospirillales</taxon>
        <taxon>Halomonadaceae</taxon>
        <taxon>Vreelandella</taxon>
    </lineage>
</organism>
<evidence type="ECO:0000313" key="2">
    <source>
        <dbReference type="Proteomes" id="UP000286912"/>
    </source>
</evidence>
<dbReference type="EMBL" id="RZHD01000010">
    <property type="protein sequence ID" value="RUR43341.1"/>
    <property type="molecule type" value="Genomic_DNA"/>
</dbReference>
<dbReference type="AlphaFoldDB" id="A0A3S0ZBU6"/>
<dbReference type="Proteomes" id="UP000286912">
    <property type="component" value="Unassembled WGS sequence"/>
</dbReference>
<dbReference type="InterPro" id="IPR059216">
    <property type="entry name" value="LeuA_carph_isopro_dom"/>
</dbReference>
<dbReference type="RefSeq" id="WP_126981923.1">
    <property type="nucleotide sequence ID" value="NZ_RZHD01000010.1"/>
</dbReference>
<proteinExistence type="predicted"/>
<keyword evidence="2" id="KW-1185">Reference proteome</keyword>
<dbReference type="GO" id="GO:0003677">
    <property type="term" value="F:DNA binding"/>
    <property type="evidence" value="ECO:0007669"/>
    <property type="project" value="InterPro"/>
</dbReference>
<name>A0A3S0ZBU6_9GAMM</name>
<comment type="caution">
    <text evidence="1">The sequence shown here is derived from an EMBL/GenBank/DDBJ whole genome shotgun (WGS) entry which is preliminary data.</text>
</comment>
<evidence type="ECO:0000313" key="1">
    <source>
        <dbReference type="EMBL" id="RUR43341.1"/>
    </source>
</evidence>